<keyword evidence="3 5" id="KW-1133">Transmembrane helix</keyword>
<feature type="domain" description="O-antigen ligase-related" evidence="6">
    <location>
        <begin position="214"/>
        <end position="358"/>
    </location>
</feature>
<feature type="transmembrane region" description="Helical" evidence="5">
    <location>
        <begin position="211"/>
        <end position="243"/>
    </location>
</feature>
<name>A0A1E3LZ73_9SPHN</name>
<evidence type="ECO:0000313" key="7">
    <source>
        <dbReference type="EMBL" id="ODP39086.1"/>
    </source>
</evidence>
<dbReference type="PANTHER" id="PTHR37422:SF13">
    <property type="entry name" value="LIPOPOLYSACCHARIDE BIOSYNTHESIS PROTEIN PA4999-RELATED"/>
    <property type="match status" value="1"/>
</dbReference>
<evidence type="ECO:0000313" key="8">
    <source>
        <dbReference type="Proteomes" id="UP000094487"/>
    </source>
</evidence>
<evidence type="ECO:0000256" key="3">
    <source>
        <dbReference type="ARBA" id="ARBA00022989"/>
    </source>
</evidence>
<protein>
    <recommendedName>
        <fullName evidence="6">O-antigen ligase-related domain-containing protein</fullName>
    </recommendedName>
</protein>
<feature type="transmembrane region" description="Helical" evidence="5">
    <location>
        <begin position="255"/>
        <end position="275"/>
    </location>
</feature>
<keyword evidence="2 5" id="KW-0812">Transmembrane</keyword>
<keyword evidence="4 5" id="KW-0472">Membrane</keyword>
<feature type="transmembrane region" description="Helical" evidence="5">
    <location>
        <begin position="111"/>
        <end position="128"/>
    </location>
</feature>
<sequence>MLLAMFLTVLLVAGGASRGDVMGQIVVRASAWCAIVIMVLFGARPSWRDAGPVPWFLAAMASLILLQLIPLPPALWQLLPGHQSVAEAGALTGEAQTWRPLSMVPSSSWNALWSLVVPAAALMLWAGLQDEERARLPGLLTIVIALSALIGLMQASGAGLANPFINETAWDIRGTLANRNHFAVLLALGCLIAFVWGFADRRRRGWRGGVAIGLLLIFVLLILGTGSRAGLLVGVLALGFVLASAGRWFRNAPRWLLPAAIATLILVVLVALVAGRAMSVDRAFAIDLGQDMRTRSLPWVMAMIAQYFPFGSGLGAFEPTFRMVEPFDMLKPTYFNHAHNDFLEVAQTAGLPGLLLLLAVLVWMIFASVNVWRTAQPSERDVALGRLGSAMLLLIFVASIFDYPARSPLMMTMIVIAALWLDNGRKAGGTAGLPGAGLHL</sequence>
<feature type="transmembrane region" description="Helical" evidence="5">
    <location>
        <begin position="349"/>
        <end position="372"/>
    </location>
</feature>
<dbReference type="InterPro" id="IPR007016">
    <property type="entry name" value="O-antigen_ligase-rel_domated"/>
</dbReference>
<feature type="transmembrane region" description="Helical" evidence="5">
    <location>
        <begin position="181"/>
        <end position="199"/>
    </location>
</feature>
<dbReference type="AlphaFoldDB" id="A0A1E3LZ73"/>
<dbReference type="PANTHER" id="PTHR37422">
    <property type="entry name" value="TEICHURONIC ACID BIOSYNTHESIS PROTEIN TUAE"/>
    <property type="match status" value="1"/>
</dbReference>
<feature type="transmembrane region" description="Helical" evidence="5">
    <location>
        <begin position="296"/>
        <end position="317"/>
    </location>
</feature>
<reference evidence="7 8" key="1">
    <citation type="submission" date="2016-08" db="EMBL/GenBank/DDBJ databases">
        <title>Draft genome of the agarase producing Sphingomonas sp. MCT13.</title>
        <authorList>
            <person name="D'Andrea M.M."/>
            <person name="Rossolini G.M."/>
            <person name="Thaller M.C."/>
        </authorList>
    </citation>
    <scope>NUCLEOTIDE SEQUENCE [LARGE SCALE GENOMIC DNA]</scope>
    <source>
        <strain evidence="7 8">MCT13</strain>
    </source>
</reference>
<evidence type="ECO:0000256" key="1">
    <source>
        <dbReference type="ARBA" id="ARBA00004141"/>
    </source>
</evidence>
<gene>
    <name evidence="7" type="ORF">BFL28_12055</name>
</gene>
<organism evidence="7 8">
    <name type="scientific">Sphingomonas turrisvirgatae</name>
    <dbReference type="NCBI Taxonomy" id="1888892"/>
    <lineage>
        <taxon>Bacteria</taxon>
        <taxon>Pseudomonadati</taxon>
        <taxon>Pseudomonadota</taxon>
        <taxon>Alphaproteobacteria</taxon>
        <taxon>Sphingomonadales</taxon>
        <taxon>Sphingomonadaceae</taxon>
        <taxon>Sphingomonas</taxon>
    </lineage>
</organism>
<evidence type="ECO:0000256" key="4">
    <source>
        <dbReference type="ARBA" id="ARBA00023136"/>
    </source>
</evidence>
<dbReference type="GO" id="GO:0016020">
    <property type="term" value="C:membrane"/>
    <property type="evidence" value="ECO:0007669"/>
    <property type="project" value="UniProtKB-SubCell"/>
</dbReference>
<feature type="transmembrane region" description="Helical" evidence="5">
    <location>
        <begin position="140"/>
        <end position="161"/>
    </location>
</feature>
<dbReference type="STRING" id="1888892.BFL28_12055"/>
<evidence type="ECO:0000256" key="5">
    <source>
        <dbReference type="SAM" id="Phobius"/>
    </source>
</evidence>
<keyword evidence="8" id="KW-1185">Reference proteome</keyword>
<dbReference type="Pfam" id="PF04932">
    <property type="entry name" value="Wzy_C"/>
    <property type="match status" value="1"/>
</dbReference>
<accession>A0A1E3LZ73</accession>
<feature type="transmembrane region" description="Helical" evidence="5">
    <location>
        <begin position="25"/>
        <end position="43"/>
    </location>
</feature>
<comment type="subcellular location">
    <subcellularLocation>
        <location evidence="1">Membrane</location>
        <topology evidence="1">Multi-pass membrane protein</topology>
    </subcellularLocation>
</comment>
<dbReference type="RefSeq" id="WP_069319261.1">
    <property type="nucleotide sequence ID" value="NZ_MDDS01000008.1"/>
</dbReference>
<feature type="transmembrane region" description="Helical" evidence="5">
    <location>
        <begin position="384"/>
        <end position="401"/>
    </location>
</feature>
<proteinExistence type="predicted"/>
<feature type="transmembrane region" description="Helical" evidence="5">
    <location>
        <begin position="55"/>
        <end position="76"/>
    </location>
</feature>
<dbReference type="InterPro" id="IPR051533">
    <property type="entry name" value="WaaL-like"/>
</dbReference>
<evidence type="ECO:0000256" key="2">
    <source>
        <dbReference type="ARBA" id="ARBA00022692"/>
    </source>
</evidence>
<evidence type="ECO:0000259" key="6">
    <source>
        <dbReference type="Pfam" id="PF04932"/>
    </source>
</evidence>
<dbReference type="EMBL" id="MDDS01000008">
    <property type="protein sequence ID" value="ODP39086.1"/>
    <property type="molecule type" value="Genomic_DNA"/>
</dbReference>
<comment type="caution">
    <text evidence="7">The sequence shown here is derived from an EMBL/GenBank/DDBJ whole genome shotgun (WGS) entry which is preliminary data.</text>
</comment>
<dbReference type="Proteomes" id="UP000094487">
    <property type="component" value="Unassembled WGS sequence"/>
</dbReference>